<dbReference type="Pfam" id="PF01471">
    <property type="entry name" value="PG_binding_1"/>
    <property type="match status" value="1"/>
</dbReference>
<dbReference type="InterPro" id="IPR050979">
    <property type="entry name" value="LD-transpeptidase"/>
</dbReference>
<evidence type="ECO:0000313" key="12">
    <source>
        <dbReference type="Proteomes" id="UP000553776"/>
    </source>
</evidence>
<evidence type="ECO:0000313" key="11">
    <source>
        <dbReference type="EMBL" id="MBB6691951.1"/>
    </source>
</evidence>
<evidence type="ECO:0000256" key="3">
    <source>
        <dbReference type="ARBA" id="ARBA00022676"/>
    </source>
</evidence>
<evidence type="ECO:0000256" key="6">
    <source>
        <dbReference type="ARBA" id="ARBA00022960"/>
    </source>
</evidence>
<dbReference type="Proteomes" id="UP000553776">
    <property type="component" value="Unassembled WGS sequence"/>
</dbReference>
<dbReference type="GO" id="GO:0016757">
    <property type="term" value="F:glycosyltransferase activity"/>
    <property type="evidence" value="ECO:0007669"/>
    <property type="project" value="UniProtKB-KW"/>
</dbReference>
<keyword evidence="12" id="KW-1185">Reference proteome</keyword>
<comment type="caution">
    <text evidence="11">The sequence shown here is derived from an EMBL/GenBank/DDBJ whole genome shotgun (WGS) entry which is preliminary data.</text>
</comment>
<dbReference type="PANTHER" id="PTHR30582:SF24">
    <property type="entry name" value="L,D-TRANSPEPTIDASE ERFK_SRFK-RELATED"/>
    <property type="match status" value="1"/>
</dbReference>
<dbReference type="InterPro" id="IPR002477">
    <property type="entry name" value="Peptidoglycan-bd-like"/>
</dbReference>
<organism evidence="11 12">
    <name type="scientific">Cohnella xylanilytica</name>
    <dbReference type="NCBI Taxonomy" id="557555"/>
    <lineage>
        <taxon>Bacteria</taxon>
        <taxon>Bacillati</taxon>
        <taxon>Bacillota</taxon>
        <taxon>Bacilli</taxon>
        <taxon>Bacillales</taxon>
        <taxon>Paenibacillaceae</taxon>
        <taxon>Cohnella</taxon>
    </lineage>
</organism>
<accession>A0A841U1G1</accession>
<dbReference type="AlphaFoldDB" id="A0A841U1G1"/>
<dbReference type="GO" id="GO:0018104">
    <property type="term" value="P:peptidoglycan-protein cross-linking"/>
    <property type="evidence" value="ECO:0007669"/>
    <property type="project" value="TreeGrafter"/>
</dbReference>
<sequence length="243" mass="27056">MIYRRRSGRGRTAFIIIRCLVAAVLLLFALSAPEGRLRAARADPDLPILSQQSLYSIEVYPQYHQLIVKTQGHKFKTYPVAVGSPSTPTPVGEYRIVYKGENWGRSYGPRWLGLNVPWGVYGIHGTNKAYSIGQHLSHGCIRMRNSDVLELYELVPVGTKVTIFGHVLGEAGEDPRSIAEGDVGGDVQLIQSRLRSEGFYSGVCNGKFRASTTEAVKKYQRAHRMTPDGVVSKRMYMELGLLE</sequence>
<evidence type="ECO:0000256" key="2">
    <source>
        <dbReference type="ARBA" id="ARBA00005992"/>
    </source>
</evidence>
<evidence type="ECO:0000256" key="9">
    <source>
        <dbReference type="PROSITE-ProRule" id="PRU01373"/>
    </source>
</evidence>
<dbReference type="SUPFAM" id="SSF47090">
    <property type="entry name" value="PGBD-like"/>
    <property type="match status" value="1"/>
</dbReference>
<dbReference type="CDD" id="cd16913">
    <property type="entry name" value="YkuD_like"/>
    <property type="match status" value="1"/>
</dbReference>
<dbReference type="PROSITE" id="PS52029">
    <property type="entry name" value="LD_TPASE"/>
    <property type="match status" value="1"/>
</dbReference>
<reference evidence="11 12" key="1">
    <citation type="submission" date="2020-08" db="EMBL/GenBank/DDBJ databases">
        <title>Cohnella phylogeny.</title>
        <authorList>
            <person name="Dunlap C."/>
        </authorList>
    </citation>
    <scope>NUCLEOTIDE SEQUENCE [LARGE SCALE GENOMIC DNA]</scope>
    <source>
        <strain evidence="11 12">DSM 25239</strain>
    </source>
</reference>
<evidence type="ECO:0000256" key="5">
    <source>
        <dbReference type="ARBA" id="ARBA00022801"/>
    </source>
</evidence>
<dbReference type="EMBL" id="JACJVR010000043">
    <property type="protein sequence ID" value="MBB6691951.1"/>
    <property type="molecule type" value="Genomic_DNA"/>
</dbReference>
<keyword evidence="5" id="KW-0378">Hydrolase</keyword>
<feature type="domain" description="L,D-TPase catalytic" evidence="10">
    <location>
        <begin position="55"/>
        <end position="164"/>
    </location>
</feature>
<evidence type="ECO:0000259" key="10">
    <source>
        <dbReference type="PROSITE" id="PS52029"/>
    </source>
</evidence>
<evidence type="ECO:0000256" key="7">
    <source>
        <dbReference type="ARBA" id="ARBA00022984"/>
    </source>
</evidence>
<proteinExistence type="inferred from homology"/>
<dbReference type="GO" id="GO:0005576">
    <property type="term" value="C:extracellular region"/>
    <property type="evidence" value="ECO:0007669"/>
    <property type="project" value="TreeGrafter"/>
</dbReference>
<dbReference type="Pfam" id="PF03734">
    <property type="entry name" value="YkuD"/>
    <property type="match status" value="1"/>
</dbReference>
<feature type="active site" description="Nucleophile" evidence="9">
    <location>
        <position position="140"/>
    </location>
</feature>
<dbReference type="RefSeq" id="WP_185135946.1">
    <property type="nucleotide sequence ID" value="NZ_BORM01000009.1"/>
</dbReference>
<gene>
    <name evidence="11" type="ORF">H7B90_11130</name>
</gene>
<dbReference type="InterPro" id="IPR036366">
    <property type="entry name" value="PGBDSf"/>
</dbReference>
<evidence type="ECO:0000256" key="8">
    <source>
        <dbReference type="ARBA" id="ARBA00023316"/>
    </source>
</evidence>
<keyword evidence="7 9" id="KW-0573">Peptidoglycan synthesis</keyword>
<dbReference type="Gene3D" id="2.40.440.10">
    <property type="entry name" value="L,D-transpeptidase catalytic domain-like"/>
    <property type="match status" value="1"/>
</dbReference>
<comment type="pathway">
    <text evidence="1 9">Cell wall biogenesis; peptidoglycan biosynthesis.</text>
</comment>
<dbReference type="GO" id="GO:0008360">
    <property type="term" value="P:regulation of cell shape"/>
    <property type="evidence" value="ECO:0007669"/>
    <property type="project" value="UniProtKB-UniRule"/>
</dbReference>
<dbReference type="InterPro" id="IPR005490">
    <property type="entry name" value="LD_TPept_cat_dom"/>
</dbReference>
<dbReference type="UniPathway" id="UPA00219"/>
<dbReference type="InterPro" id="IPR036365">
    <property type="entry name" value="PGBD-like_sf"/>
</dbReference>
<dbReference type="Gene3D" id="1.10.101.10">
    <property type="entry name" value="PGBD-like superfamily/PGBD"/>
    <property type="match status" value="1"/>
</dbReference>
<dbReference type="GO" id="GO:0071555">
    <property type="term" value="P:cell wall organization"/>
    <property type="evidence" value="ECO:0007669"/>
    <property type="project" value="UniProtKB-UniRule"/>
</dbReference>
<dbReference type="GO" id="GO:0071972">
    <property type="term" value="F:peptidoglycan L,D-transpeptidase activity"/>
    <property type="evidence" value="ECO:0007669"/>
    <property type="project" value="TreeGrafter"/>
</dbReference>
<keyword evidence="4" id="KW-0808">Transferase</keyword>
<keyword evidence="3" id="KW-0328">Glycosyltransferase</keyword>
<comment type="similarity">
    <text evidence="2">Belongs to the YkuD family.</text>
</comment>
<evidence type="ECO:0000256" key="1">
    <source>
        <dbReference type="ARBA" id="ARBA00004752"/>
    </source>
</evidence>
<dbReference type="InterPro" id="IPR038063">
    <property type="entry name" value="Transpep_catalytic_dom"/>
</dbReference>
<dbReference type="SUPFAM" id="SSF141523">
    <property type="entry name" value="L,D-transpeptidase catalytic domain-like"/>
    <property type="match status" value="1"/>
</dbReference>
<name>A0A841U1G1_9BACL</name>
<evidence type="ECO:0000256" key="4">
    <source>
        <dbReference type="ARBA" id="ARBA00022679"/>
    </source>
</evidence>
<keyword evidence="6 9" id="KW-0133">Cell shape</keyword>
<feature type="active site" description="Proton donor/acceptor" evidence="9">
    <location>
        <position position="124"/>
    </location>
</feature>
<dbReference type="PANTHER" id="PTHR30582">
    <property type="entry name" value="L,D-TRANSPEPTIDASE"/>
    <property type="match status" value="1"/>
</dbReference>
<keyword evidence="8 9" id="KW-0961">Cell wall biogenesis/degradation</keyword>
<protein>
    <submittedName>
        <fullName evidence="11">L,D-transpeptidase family protein</fullName>
    </submittedName>
</protein>